<dbReference type="RefSeq" id="WP_005603367.1">
    <property type="nucleotide sequence ID" value="NZ_GG663524.1"/>
</dbReference>
<dbReference type="Pfam" id="PF02384">
    <property type="entry name" value="N6_Mtase"/>
    <property type="match status" value="1"/>
</dbReference>
<dbReference type="GO" id="GO:0008170">
    <property type="term" value="F:N-methyltransferase activity"/>
    <property type="evidence" value="ECO:0007669"/>
    <property type="project" value="InterPro"/>
</dbReference>
<dbReference type="PANTHER" id="PTHR42933">
    <property type="entry name" value="SLR6095 PROTEIN"/>
    <property type="match status" value="1"/>
</dbReference>
<dbReference type="SUPFAM" id="SSF53335">
    <property type="entry name" value="S-adenosyl-L-methionine-dependent methyltransferases"/>
    <property type="match status" value="1"/>
</dbReference>
<reference evidence="9 10" key="1">
    <citation type="submission" date="2010-02" db="EMBL/GenBank/DDBJ databases">
        <authorList>
            <person name="Weinstock G."/>
            <person name="Sodergren E."/>
            <person name="Clifton S."/>
            <person name="Fulton L."/>
            <person name="Fulton B."/>
            <person name="Courtney L."/>
            <person name="Fronick C."/>
            <person name="Harrison M."/>
            <person name="Strong C."/>
            <person name="Farmer C."/>
            <person name="Delahaunty K."/>
            <person name="Markovic C."/>
            <person name="Hall O."/>
            <person name="Minx P."/>
            <person name="Tomlinson C."/>
            <person name="Mitreva M."/>
            <person name="Nelson J."/>
            <person name="Hou S."/>
            <person name="Wollam A."/>
            <person name="Pepin K.H."/>
            <person name="Johnson M."/>
            <person name="Bhonagiri V."/>
            <person name="Zhang X."/>
            <person name="Suruliraj S."/>
            <person name="Warren W."/>
            <person name="Chinwalla A."/>
            <person name="Mardis E.R."/>
            <person name="Wilson R.K."/>
        </authorList>
    </citation>
    <scope>NUCLEOTIDE SEQUENCE [LARGE SCALE GENOMIC DNA]</scope>
    <source>
        <strain evidence="9 10">DSM 2876</strain>
    </source>
</reference>
<dbReference type="InterPro" id="IPR029063">
    <property type="entry name" value="SAM-dependent_MTases_sf"/>
</dbReference>
<feature type="domain" description="DNA methylase adenine-specific" evidence="7">
    <location>
        <begin position="165"/>
        <end position="479"/>
    </location>
</feature>
<comment type="catalytic activity">
    <reaction evidence="6">
        <text>a 2'-deoxyadenosine in DNA + S-adenosyl-L-methionine = an N(6)-methyl-2'-deoxyadenosine in DNA + S-adenosyl-L-homocysteine + H(+)</text>
        <dbReference type="Rhea" id="RHEA:15197"/>
        <dbReference type="Rhea" id="RHEA-COMP:12418"/>
        <dbReference type="Rhea" id="RHEA-COMP:12419"/>
        <dbReference type="ChEBI" id="CHEBI:15378"/>
        <dbReference type="ChEBI" id="CHEBI:57856"/>
        <dbReference type="ChEBI" id="CHEBI:59789"/>
        <dbReference type="ChEBI" id="CHEBI:90615"/>
        <dbReference type="ChEBI" id="CHEBI:90616"/>
        <dbReference type="EC" id="2.1.1.72"/>
    </reaction>
</comment>
<organism evidence="9 10">
    <name type="scientific">Eshraghiella crossota DSM 2876</name>
    <dbReference type="NCBI Taxonomy" id="511680"/>
    <lineage>
        <taxon>Bacteria</taxon>
        <taxon>Bacillati</taxon>
        <taxon>Bacillota</taxon>
        <taxon>Clostridia</taxon>
        <taxon>Lachnospirales</taxon>
        <taxon>Lachnospiraceae</taxon>
        <taxon>Eshraghiella</taxon>
    </lineage>
</organism>
<evidence type="ECO:0000313" key="9">
    <source>
        <dbReference type="EMBL" id="EFF68377.1"/>
    </source>
</evidence>
<dbReference type="InterPro" id="IPR003356">
    <property type="entry name" value="DNA_methylase_A-5"/>
</dbReference>
<feature type="domain" description="N6 adenine-specific DNA methyltransferase N-terminal" evidence="8">
    <location>
        <begin position="23"/>
        <end position="150"/>
    </location>
</feature>
<accession>D4S0M9</accession>
<dbReference type="GeneID" id="98918127"/>
<dbReference type="PANTHER" id="PTHR42933:SF3">
    <property type="entry name" value="TYPE I RESTRICTION ENZYME MJAVIII METHYLASE SUBUNIT"/>
    <property type="match status" value="1"/>
</dbReference>
<keyword evidence="5" id="KW-0680">Restriction system</keyword>
<dbReference type="Pfam" id="PF12161">
    <property type="entry name" value="HsdM_N"/>
    <property type="match status" value="1"/>
</dbReference>
<dbReference type="GO" id="GO:0003677">
    <property type="term" value="F:DNA binding"/>
    <property type="evidence" value="ECO:0007669"/>
    <property type="project" value="InterPro"/>
</dbReference>
<evidence type="ECO:0000259" key="8">
    <source>
        <dbReference type="Pfam" id="PF12161"/>
    </source>
</evidence>
<dbReference type="Gene3D" id="3.40.50.150">
    <property type="entry name" value="Vaccinia Virus protein VP39"/>
    <property type="match status" value="1"/>
</dbReference>
<dbReference type="GO" id="GO:0009307">
    <property type="term" value="P:DNA restriction-modification system"/>
    <property type="evidence" value="ECO:0007669"/>
    <property type="project" value="UniProtKB-KW"/>
</dbReference>
<dbReference type="GO" id="GO:0009007">
    <property type="term" value="F:site-specific DNA-methyltransferase (adenine-specific) activity"/>
    <property type="evidence" value="ECO:0007669"/>
    <property type="project" value="UniProtKB-EC"/>
</dbReference>
<keyword evidence="10" id="KW-1185">Reference proteome</keyword>
<keyword evidence="3" id="KW-0808">Transferase</keyword>
<evidence type="ECO:0000256" key="1">
    <source>
        <dbReference type="ARBA" id="ARBA00011900"/>
    </source>
</evidence>
<dbReference type="Proteomes" id="UP000006238">
    <property type="component" value="Unassembled WGS sequence"/>
</dbReference>
<evidence type="ECO:0000259" key="7">
    <source>
        <dbReference type="Pfam" id="PF02384"/>
    </source>
</evidence>
<name>D4S0M9_9FIRM</name>
<evidence type="ECO:0000256" key="2">
    <source>
        <dbReference type="ARBA" id="ARBA00022603"/>
    </source>
</evidence>
<keyword evidence="4" id="KW-0949">S-adenosyl-L-methionine</keyword>
<dbReference type="InterPro" id="IPR051537">
    <property type="entry name" value="DNA_Adenine_Mtase"/>
</dbReference>
<dbReference type="PRINTS" id="PR00507">
    <property type="entry name" value="N12N6MTFRASE"/>
</dbReference>
<gene>
    <name evidence="9" type="ORF">BUTYVIB_01648</name>
</gene>
<evidence type="ECO:0000256" key="6">
    <source>
        <dbReference type="ARBA" id="ARBA00047942"/>
    </source>
</evidence>
<keyword evidence="2 9" id="KW-0489">Methyltransferase</keyword>
<dbReference type="EC" id="2.1.1.72" evidence="1"/>
<dbReference type="AlphaFoldDB" id="D4S0M9"/>
<proteinExistence type="predicted"/>
<evidence type="ECO:0000256" key="5">
    <source>
        <dbReference type="ARBA" id="ARBA00022747"/>
    </source>
</evidence>
<evidence type="ECO:0000256" key="3">
    <source>
        <dbReference type="ARBA" id="ARBA00022679"/>
    </source>
</evidence>
<protein>
    <recommendedName>
        <fullName evidence="1">site-specific DNA-methyltransferase (adenine-specific)</fullName>
        <ecNumber evidence="1">2.1.1.72</ecNumber>
    </recommendedName>
</protein>
<evidence type="ECO:0000256" key="4">
    <source>
        <dbReference type="ARBA" id="ARBA00022691"/>
    </source>
</evidence>
<evidence type="ECO:0000313" key="10">
    <source>
        <dbReference type="Proteomes" id="UP000006238"/>
    </source>
</evidence>
<dbReference type="GO" id="GO:0032259">
    <property type="term" value="P:methylation"/>
    <property type="evidence" value="ECO:0007669"/>
    <property type="project" value="UniProtKB-KW"/>
</dbReference>
<dbReference type="InterPro" id="IPR022749">
    <property type="entry name" value="D12N6_MeTrfase_N"/>
</dbReference>
<dbReference type="HOGENOM" id="CLU_012122_0_0_9"/>
<sequence length="702" mass="79393">MINSSKIEEFWNDAPIDVSTEVNFIWSIANKLRGPYQSDKYKDVIIPMVIIRRFECALDDTREAVAKKFEEVPSYPAKAMYRISGYQFYNTSRLTLAELVNDADHLAANFKFYIKSFSANIQDIIRNLDFDKQIDKMDKHNRLLSVVKAFSEIDLNPNTIDNMKMGYIFEELIRKFSENAEAGDHYTGRDIIKAMVSILLAEGCDDIFDDGKIVTILDQAAGTGGMLSTANNYIKRFNPTADVRLFSQEVNPESYAMCLAEMLIRGQNADNIRLQDTMKADCFTDTKMRFVIENPPFGQPWGGKDAPEGDEEAVKAEVLKGTSGRFPAGAPSSGDMQLLFIQSAINKMDDECGRAAIIENGSPLFSGGTSSGESQIRRWLLENDYIEAIIQLSTDMFYNTGIATYIWVLSKNKRAERKGKIQLIDASSFSHSLRKTLGNKRKEITPEDRIEITKLYADFKENEHCQIYDNTEFIYREYAVMQPLQRSYAITEDRINAMLSSGALSTLYDEAKVDELENMDELTGKDKNKLDNFKKNKPIYDAIVDALNNAVSDKVYKNPEIFTPVVNNILSGIISDAKDSKKIADKIIKGLSVMDKTADIQKDKKGNVIYDTETKDTEIVPWETNIDDYMASEVLPHVPDAKAFFEEDLGKKNPVIKTGAEIPFTRYFYKYQAPASSDELAKRFNELEASVDSRIKKLFGGN</sequence>
<comment type="caution">
    <text evidence="9">The sequence shown here is derived from an EMBL/GenBank/DDBJ whole genome shotgun (WGS) entry which is preliminary data.</text>
</comment>
<dbReference type="eggNOG" id="COG0286">
    <property type="taxonomic scope" value="Bacteria"/>
</dbReference>
<dbReference type="EMBL" id="ABWN01000030">
    <property type="protein sequence ID" value="EFF68377.1"/>
    <property type="molecule type" value="Genomic_DNA"/>
</dbReference>